<evidence type="ECO:0000256" key="1">
    <source>
        <dbReference type="SAM" id="MobiDB-lite"/>
    </source>
</evidence>
<feature type="transmembrane region" description="Helical" evidence="2">
    <location>
        <begin position="514"/>
        <end position="537"/>
    </location>
</feature>
<dbReference type="RefSeq" id="XP_005651792.1">
    <property type="nucleotide sequence ID" value="XM_005651735.1"/>
</dbReference>
<keyword evidence="2" id="KW-1133">Transmembrane helix</keyword>
<dbReference type="AlphaFoldDB" id="I0Z9C9"/>
<feature type="compositionally biased region" description="Low complexity" evidence="1">
    <location>
        <begin position="161"/>
        <end position="187"/>
    </location>
</feature>
<reference evidence="3 4" key="1">
    <citation type="journal article" date="2012" name="Genome Biol.">
        <title>The genome of the polar eukaryotic microalga coccomyxa subellipsoidea reveals traits of cold adaptation.</title>
        <authorList>
            <person name="Blanc G."/>
            <person name="Agarkova I."/>
            <person name="Grimwood J."/>
            <person name="Kuo A."/>
            <person name="Brueggeman A."/>
            <person name="Dunigan D."/>
            <person name="Gurnon J."/>
            <person name="Ladunga I."/>
            <person name="Lindquist E."/>
            <person name="Lucas S."/>
            <person name="Pangilinan J."/>
            <person name="Proschold T."/>
            <person name="Salamov A."/>
            <person name="Schmutz J."/>
            <person name="Weeks D."/>
            <person name="Yamada T."/>
            <person name="Claverie J.M."/>
            <person name="Grigoriev I."/>
            <person name="Van Etten J."/>
            <person name="Lomsadze A."/>
            <person name="Borodovsky M."/>
        </authorList>
    </citation>
    <scope>NUCLEOTIDE SEQUENCE [LARGE SCALE GENOMIC DNA]</scope>
    <source>
        <strain evidence="3 4">C-169</strain>
    </source>
</reference>
<keyword evidence="2" id="KW-0812">Transmembrane</keyword>
<keyword evidence="2" id="KW-0472">Membrane</keyword>
<name>I0Z9C9_COCSC</name>
<protein>
    <submittedName>
        <fullName evidence="3">Uncharacterized protein</fullName>
    </submittedName>
</protein>
<dbReference type="GeneID" id="17045263"/>
<keyword evidence="4" id="KW-1185">Reference proteome</keyword>
<dbReference type="EMBL" id="AGSI01000001">
    <property type="protein sequence ID" value="EIE27248.1"/>
    <property type="molecule type" value="Genomic_DNA"/>
</dbReference>
<sequence length="559" mass="58801">MLAAYFPSASCIRVAGPVTDDLLVLSSSLIFPKSLDLELSLIPCENSAAGEAYASGQCSFYSYGSAAKHDLRQLWKDKPESIAALCIAIPKPGHTVGGMNTQCLGAVLMGIKRGDNSAVSGNLTALAYVLSSRFASAFSKVAAHMRAYYLLVDPAEEAEEPAAARSAGEASYSSEDASSSDSSADADACGEGQPVRAAGTTAFHERPGRPPAQPNSLPDPLSPHAEVHRQRAGHVQPPGEPVTPSDTPAAPEDRTAGEEPGSSAAPAQGGATGVSDATAGGLLGSGAMASGGLADPGTASEPRQKPPDEPCSSGRGTEQQEGGGKGEGKGRGGRAAKQHPFWLTFKHGGLEQAFIGWQATQQAKGDLVGGFLAFFVELAAMKDPMVKKGVMASGRPFVATLSLFCILNVMLFRPHWWRYRREAYISALLIAMAVQSAAAFTPCVAVRLPPSKLSDPIWFARLIYAEAMAVMPIMFVVRSWRLALNHMVLLLLAVGRSLPFVCSTPGAMQPFRTCFAWGLLLLVCVGCLLPMSALWAFEVHARRTFLRSPAGEAAVSKQD</sequence>
<feature type="transmembrane region" description="Helical" evidence="2">
    <location>
        <begin position="397"/>
        <end position="417"/>
    </location>
</feature>
<evidence type="ECO:0000256" key="2">
    <source>
        <dbReference type="SAM" id="Phobius"/>
    </source>
</evidence>
<dbReference type="Proteomes" id="UP000007264">
    <property type="component" value="Unassembled WGS sequence"/>
</dbReference>
<proteinExistence type="predicted"/>
<feature type="region of interest" description="Disordered" evidence="1">
    <location>
        <begin position="161"/>
        <end position="335"/>
    </location>
</feature>
<evidence type="ECO:0000313" key="4">
    <source>
        <dbReference type="Proteomes" id="UP000007264"/>
    </source>
</evidence>
<feature type="compositionally biased region" description="Low complexity" evidence="1">
    <location>
        <begin position="260"/>
        <end position="293"/>
    </location>
</feature>
<feature type="transmembrane region" description="Helical" evidence="2">
    <location>
        <begin position="458"/>
        <end position="477"/>
    </location>
</feature>
<evidence type="ECO:0000313" key="3">
    <source>
        <dbReference type="EMBL" id="EIE27248.1"/>
    </source>
</evidence>
<dbReference type="KEGG" id="csl:COCSUDRAFT_55267"/>
<feature type="transmembrane region" description="Helical" evidence="2">
    <location>
        <begin position="483"/>
        <end position="502"/>
    </location>
</feature>
<dbReference type="OrthoDB" id="10440966at2759"/>
<accession>I0Z9C9</accession>
<organism evidence="3 4">
    <name type="scientific">Coccomyxa subellipsoidea (strain C-169)</name>
    <name type="common">Green microalga</name>
    <dbReference type="NCBI Taxonomy" id="574566"/>
    <lineage>
        <taxon>Eukaryota</taxon>
        <taxon>Viridiplantae</taxon>
        <taxon>Chlorophyta</taxon>
        <taxon>core chlorophytes</taxon>
        <taxon>Trebouxiophyceae</taxon>
        <taxon>Trebouxiophyceae incertae sedis</taxon>
        <taxon>Coccomyxaceae</taxon>
        <taxon>Coccomyxa</taxon>
        <taxon>Coccomyxa subellipsoidea</taxon>
    </lineage>
</organism>
<gene>
    <name evidence="3" type="ORF">COCSUDRAFT_55267</name>
</gene>
<comment type="caution">
    <text evidence="3">The sequence shown here is derived from an EMBL/GenBank/DDBJ whole genome shotgun (WGS) entry which is preliminary data.</text>
</comment>
<feature type="transmembrane region" description="Helical" evidence="2">
    <location>
        <begin position="423"/>
        <end position="446"/>
    </location>
</feature>